<feature type="domain" description="Ribbon-helix-helix protein CopG" evidence="1">
    <location>
        <begin position="4"/>
        <end position="41"/>
    </location>
</feature>
<dbReference type="PANTHER" id="PTHR40688">
    <property type="match status" value="1"/>
</dbReference>
<accession>A0A212J6U7</accession>
<dbReference type="AlphaFoldDB" id="A0A212J6U7"/>
<reference evidence="2" key="1">
    <citation type="submission" date="2016-04" db="EMBL/GenBank/DDBJ databases">
        <authorList>
            <person name="Evans L.H."/>
            <person name="Alamgir A."/>
            <person name="Owens N."/>
            <person name="Weber N.D."/>
            <person name="Virtaneva K."/>
            <person name="Barbian K."/>
            <person name="Babar A."/>
            <person name="Rosenke K."/>
        </authorList>
    </citation>
    <scope>NUCLEOTIDE SEQUENCE</scope>
    <source>
        <strain evidence="2">92-2</strain>
    </source>
</reference>
<dbReference type="InterPro" id="IPR013321">
    <property type="entry name" value="Arc_rbn_hlx_hlx"/>
</dbReference>
<dbReference type="InterPro" id="IPR052991">
    <property type="entry name" value="Non-func_TypeII_TA_Antitoxin"/>
</dbReference>
<dbReference type="GO" id="GO:0006355">
    <property type="term" value="P:regulation of DNA-templated transcription"/>
    <property type="evidence" value="ECO:0007669"/>
    <property type="project" value="InterPro"/>
</dbReference>
<dbReference type="EMBL" id="FLUP01000001">
    <property type="protein sequence ID" value="SBV95191.1"/>
    <property type="molecule type" value="Genomic_DNA"/>
</dbReference>
<evidence type="ECO:0000259" key="1">
    <source>
        <dbReference type="Pfam" id="PF01402"/>
    </source>
</evidence>
<proteinExistence type="predicted"/>
<dbReference type="InterPro" id="IPR002145">
    <property type="entry name" value="CopG"/>
</dbReference>
<sequence>MSTVTARLDTDTQAQLEKLAVATSRSRSWLVAEAVRQYVAEQSWQVEAIQEGVRQADEGKFASDQEVTEAFTRWGVHAK</sequence>
<dbReference type="Gene3D" id="1.10.1220.10">
    <property type="entry name" value="Met repressor-like"/>
    <property type="match status" value="1"/>
</dbReference>
<dbReference type="CDD" id="cd22233">
    <property type="entry name" value="RHH_CopAso-like"/>
    <property type="match status" value="1"/>
</dbReference>
<protein>
    <submittedName>
        <fullName evidence="2">Helix-turn-helix protein, CopG family</fullName>
    </submittedName>
</protein>
<dbReference type="SUPFAM" id="SSF47598">
    <property type="entry name" value="Ribbon-helix-helix"/>
    <property type="match status" value="1"/>
</dbReference>
<organism evidence="2">
    <name type="scientific">uncultured Desulfovibrio sp</name>
    <dbReference type="NCBI Taxonomy" id="167968"/>
    <lineage>
        <taxon>Bacteria</taxon>
        <taxon>Pseudomonadati</taxon>
        <taxon>Thermodesulfobacteriota</taxon>
        <taxon>Desulfovibrionia</taxon>
        <taxon>Desulfovibrionales</taxon>
        <taxon>Desulfovibrionaceae</taxon>
        <taxon>Desulfovibrio</taxon>
        <taxon>environmental samples</taxon>
    </lineage>
</organism>
<evidence type="ECO:0000313" key="2">
    <source>
        <dbReference type="EMBL" id="SBV95191.1"/>
    </source>
</evidence>
<name>A0A212J6U7_9BACT</name>
<dbReference type="InterPro" id="IPR010985">
    <property type="entry name" value="Ribbon_hlx_hlx"/>
</dbReference>
<dbReference type="RefSeq" id="WP_296935083.1">
    <property type="nucleotide sequence ID" value="NZ_LT598928.1"/>
</dbReference>
<gene>
    <name evidence="2" type="ORF">KM92DES2_10629</name>
</gene>
<dbReference type="Pfam" id="PF01402">
    <property type="entry name" value="RHH_1"/>
    <property type="match status" value="1"/>
</dbReference>
<dbReference type="PANTHER" id="PTHR40688:SF2">
    <property type="entry name" value="RIBBON-HELIX-HELIX PROTEIN COPG DOMAIN-CONTAINING PROTEIN"/>
    <property type="match status" value="1"/>
</dbReference>